<keyword evidence="6" id="KW-0067">ATP-binding</keyword>
<feature type="binding site" evidence="6">
    <location>
        <position position="164"/>
    </location>
    <ligand>
        <name>NAD(+)</name>
        <dbReference type="ChEBI" id="CHEBI:57540"/>
    </ligand>
</feature>
<dbReference type="GO" id="GO:0005524">
    <property type="term" value="F:ATP binding"/>
    <property type="evidence" value="ECO:0007669"/>
    <property type="project" value="UniProtKB-KW"/>
</dbReference>
<dbReference type="GO" id="GO:0006741">
    <property type="term" value="P:NADP+ biosynthetic process"/>
    <property type="evidence" value="ECO:0007669"/>
    <property type="project" value="UniProtKB-UniRule"/>
</dbReference>
<dbReference type="Pfam" id="PF01513">
    <property type="entry name" value="NAD_kinase"/>
    <property type="match status" value="1"/>
</dbReference>
<organism evidence="7 8">
    <name type="scientific">candidate division TA06 bacterium 34_109</name>
    <dbReference type="NCBI Taxonomy" id="1635277"/>
    <lineage>
        <taxon>Bacteria</taxon>
        <taxon>Bacteria division TA06</taxon>
    </lineage>
</organism>
<dbReference type="GO" id="GO:0046872">
    <property type="term" value="F:metal ion binding"/>
    <property type="evidence" value="ECO:0007669"/>
    <property type="project" value="UniProtKB-UniRule"/>
</dbReference>
<keyword evidence="6" id="KW-0963">Cytoplasm</keyword>
<dbReference type="SUPFAM" id="SSF111331">
    <property type="entry name" value="NAD kinase/diacylglycerol kinase-like"/>
    <property type="match status" value="1"/>
</dbReference>
<dbReference type="Pfam" id="PF20143">
    <property type="entry name" value="NAD_kinase_C"/>
    <property type="match status" value="1"/>
</dbReference>
<evidence type="ECO:0000313" key="7">
    <source>
        <dbReference type="EMBL" id="KUK85938.1"/>
    </source>
</evidence>
<accession>A0A101HZF3</accession>
<evidence type="ECO:0000256" key="5">
    <source>
        <dbReference type="ARBA" id="ARBA00047925"/>
    </source>
</evidence>
<comment type="cofactor">
    <cofactor evidence="6">
        <name>a divalent metal cation</name>
        <dbReference type="ChEBI" id="CHEBI:60240"/>
    </cofactor>
</comment>
<proteinExistence type="inferred from homology"/>
<dbReference type="PANTHER" id="PTHR20275">
    <property type="entry name" value="NAD KINASE"/>
    <property type="match status" value="1"/>
</dbReference>
<name>A0A101HZF3_UNCT6</name>
<protein>
    <recommendedName>
        <fullName evidence="6">NAD kinase</fullName>
        <ecNumber evidence="6">2.7.1.23</ecNumber>
    </recommendedName>
    <alternativeName>
        <fullName evidence="6">ATP-dependent NAD kinase</fullName>
    </alternativeName>
</protein>
<dbReference type="EMBL" id="LGGX01000035">
    <property type="protein sequence ID" value="KUK85938.1"/>
    <property type="molecule type" value="Genomic_DNA"/>
</dbReference>
<comment type="catalytic activity">
    <reaction evidence="5 6">
        <text>NAD(+) + ATP = ADP + NADP(+) + H(+)</text>
        <dbReference type="Rhea" id="RHEA:18629"/>
        <dbReference type="ChEBI" id="CHEBI:15378"/>
        <dbReference type="ChEBI" id="CHEBI:30616"/>
        <dbReference type="ChEBI" id="CHEBI:57540"/>
        <dbReference type="ChEBI" id="CHEBI:58349"/>
        <dbReference type="ChEBI" id="CHEBI:456216"/>
        <dbReference type="EC" id="2.7.1.23"/>
    </reaction>
</comment>
<evidence type="ECO:0000313" key="8">
    <source>
        <dbReference type="Proteomes" id="UP000053467"/>
    </source>
</evidence>
<feature type="binding site" evidence="6">
    <location>
        <position position="137"/>
    </location>
    <ligand>
        <name>NAD(+)</name>
        <dbReference type="ChEBI" id="CHEBI:57540"/>
    </ligand>
</feature>
<dbReference type="InterPro" id="IPR016064">
    <property type="entry name" value="NAD/diacylglycerol_kinase_sf"/>
</dbReference>
<feature type="binding site" evidence="6">
    <location>
        <begin position="57"/>
        <end position="58"/>
    </location>
    <ligand>
        <name>NAD(+)</name>
        <dbReference type="ChEBI" id="CHEBI:57540"/>
    </ligand>
</feature>
<sequence>MKRIFYFINKNKKGCFEAVDVLKRWCNKNGVETYPIETLKIFKGNLKNSLVISFGGDGTMLSAAKFAITHSLPIMGVNLGSLGFLSNIRESELESRLDMVKNKKFFLQSCNLLSTKVNGRELIGLNDIVMKSQDIHRMIKIRVLLDGKEISTISADGVIISTPLGSTAYSLASGGPIVYPDIDAFLITPICPHLLVQRPILVKSSSKITLVPISKNAIIFADSQKVLKVAENQKVVLTNYSKKIKLIKFKDFDLFDILKEKFHLGKDPRI</sequence>
<dbReference type="HAMAP" id="MF_00361">
    <property type="entry name" value="NAD_kinase"/>
    <property type="match status" value="1"/>
</dbReference>
<dbReference type="Proteomes" id="UP000053467">
    <property type="component" value="Unassembled WGS sequence"/>
</dbReference>
<dbReference type="GO" id="GO:0003951">
    <property type="term" value="F:NAD+ kinase activity"/>
    <property type="evidence" value="ECO:0007669"/>
    <property type="project" value="UniProtKB-UniRule"/>
</dbReference>
<dbReference type="InterPro" id="IPR002504">
    <property type="entry name" value="NADK"/>
</dbReference>
<evidence type="ECO:0000256" key="3">
    <source>
        <dbReference type="ARBA" id="ARBA00022857"/>
    </source>
</evidence>
<dbReference type="PATRIC" id="fig|1635277.3.peg.1789"/>
<feature type="binding site" evidence="6">
    <location>
        <position position="224"/>
    </location>
    <ligand>
        <name>NAD(+)</name>
        <dbReference type="ChEBI" id="CHEBI:57540"/>
    </ligand>
</feature>
<keyword evidence="2 6" id="KW-0418">Kinase</keyword>
<evidence type="ECO:0000256" key="1">
    <source>
        <dbReference type="ARBA" id="ARBA00022679"/>
    </source>
</evidence>
<reference evidence="8" key="1">
    <citation type="journal article" date="2015" name="MBio">
        <title>Genome-Resolved Metagenomic Analysis Reveals Roles for Candidate Phyla and Other Microbial Community Members in Biogeochemical Transformations in Oil Reservoirs.</title>
        <authorList>
            <person name="Hu P."/>
            <person name="Tom L."/>
            <person name="Singh A."/>
            <person name="Thomas B.C."/>
            <person name="Baker B.J."/>
            <person name="Piceno Y.M."/>
            <person name="Andersen G.L."/>
            <person name="Banfield J.F."/>
        </authorList>
    </citation>
    <scope>NUCLEOTIDE SEQUENCE [LARGE SCALE GENOMIC DNA]</scope>
</reference>
<gene>
    <name evidence="6" type="primary">nadK</name>
    <name evidence="7" type="ORF">XE03_1821</name>
</gene>
<keyword evidence="3 6" id="KW-0521">NADP</keyword>
<keyword evidence="1 6" id="KW-0808">Transferase</keyword>
<dbReference type="InterPro" id="IPR017438">
    <property type="entry name" value="ATP-NAD_kinase_N"/>
</dbReference>
<dbReference type="GO" id="GO:0019674">
    <property type="term" value="P:NAD+ metabolic process"/>
    <property type="evidence" value="ECO:0007669"/>
    <property type="project" value="InterPro"/>
</dbReference>
<evidence type="ECO:0000256" key="2">
    <source>
        <dbReference type="ARBA" id="ARBA00022777"/>
    </source>
</evidence>
<keyword evidence="4 6" id="KW-0520">NAD</keyword>
<comment type="caution">
    <text evidence="7">The sequence shown here is derived from an EMBL/GenBank/DDBJ whole genome shotgun (WGS) entry which is preliminary data.</text>
</comment>
<comment type="caution">
    <text evidence="6">Lacks conserved residue(s) required for the propagation of feature annotation.</text>
</comment>
<dbReference type="GO" id="GO:0051287">
    <property type="term" value="F:NAD binding"/>
    <property type="evidence" value="ECO:0007669"/>
    <property type="project" value="UniProtKB-ARBA"/>
</dbReference>
<keyword evidence="6" id="KW-0547">Nucleotide-binding</keyword>
<dbReference type="GO" id="GO:0005737">
    <property type="term" value="C:cytoplasm"/>
    <property type="evidence" value="ECO:0007669"/>
    <property type="project" value="UniProtKB-SubCell"/>
</dbReference>
<dbReference type="PANTHER" id="PTHR20275:SF0">
    <property type="entry name" value="NAD KINASE"/>
    <property type="match status" value="1"/>
</dbReference>
<dbReference type="AlphaFoldDB" id="A0A101HZF3"/>
<dbReference type="Gene3D" id="2.60.200.30">
    <property type="entry name" value="Probable inorganic polyphosphate/atp-NAD kinase, domain 2"/>
    <property type="match status" value="1"/>
</dbReference>
<dbReference type="InterPro" id="IPR017437">
    <property type="entry name" value="ATP-NAD_kinase_PpnK-typ_C"/>
</dbReference>
<dbReference type="EC" id="2.7.1.23" evidence="6"/>
<feature type="active site" description="Proton acceptor" evidence="6">
    <location>
        <position position="57"/>
    </location>
</feature>
<comment type="function">
    <text evidence="6">Involved in the regulation of the intracellular balance of NAD and NADP, and is a key enzyme in the biosynthesis of NADP. Catalyzes specifically the phosphorylation on 2'-hydroxyl of the adenosine moiety of NAD to yield NADP.</text>
</comment>
<comment type="subcellular location">
    <subcellularLocation>
        <location evidence="6">Cytoplasm</location>
    </subcellularLocation>
</comment>
<comment type="similarity">
    <text evidence="6">Belongs to the NAD kinase family.</text>
</comment>
<dbReference type="Gene3D" id="3.40.50.10330">
    <property type="entry name" value="Probable inorganic polyphosphate/atp-NAD kinase, domain 1"/>
    <property type="match status" value="1"/>
</dbReference>
<evidence type="ECO:0000256" key="4">
    <source>
        <dbReference type="ARBA" id="ARBA00023027"/>
    </source>
</evidence>
<feature type="binding site" evidence="6">
    <location>
        <begin position="126"/>
        <end position="127"/>
    </location>
    <ligand>
        <name>NAD(+)</name>
        <dbReference type="ChEBI" id="CHEBI:57540"/>
    </ligand>
</feature>
<feature type="binding site" evidence="6">
    <location>
        <position position="156"/>
    </location>
    <ligand>
        <name>NAD(+)</name>
        <dbReference type="ChEBI" id="CHEBI:57540"/>
    </ligand>
</feature>
<evidence type="ECO:0000256" key="6">
    <source>
        <dbReference type="HAMAP-Rule" id="MF_00361"/>
    </source>
</evidence>